<gene>
    <name evidence="1" type="ORF">ISN44_As08g033020</name>
</gene>
<organism evidence="1 2">
    <name type="scientific">Arabidopsis suecica</name>
    <name type="common">Swedish thale-cress</name>
    <name type="synonym">Cardaminopsis suecica</name>
    <dbReference type="NCBI Taxonomy" id="45249"/>
    <lineage>
        <taxon>Eukaryota</taxon>
        <taxon>Viridiplantae</taxon>
        <taxon>Streptophyta</taxon>
        <taxon>Embryophyta</taxon>
        <taxon>Tracheophyta</taxon>
        <taxon>Spermatophyta</taxon>
        <taxon>Magnoliopsida</taxon>
        <taxon>eudicotyledons</taxon>
        <taxon>Gunneridae</taxon>
        <taxon>Pentapetalae</taxon>
        <taxon>rosids</taxon>
        <taxon>malvids</taxon>
        <taxon>Brassicales</taxon>
        <taxon>Brassicaceae</taxon>
        <taxon>Camelineae</taxon>
        <taxon>Arabidopsis</taxon>
    </lineage>
</organism>
<dbReference type="AlphaFoldDB" id="A0A8T2BCS6"/>
<proteinExistence type="predicted"/>
<accession>A0A8T2BCS6</accession>
<reference evidence="1 2" key="1">
    <citation type="submission" date="2020-12" db="EMBL/GenBank/DDBJ databases">
        <title>Concerted genomic and epigenomic changes stabilize Arabidopsis allopolyploids.</title>
        <authorList>
            <person name="Chen Z."/>
        </authorList>
    </citation>
    <scope>NUCLEOTIDE SEQUENCE [LARGE SCALE GENOMIC DNA]</scope>
    <source>
        <strain evidence="1">As9502</strain>
        <tissue evidence="1">Leaf</tissue>
    </source>
</reference>
<name>A0A8T2BCS6_ARASU</name>
<dbReference type="EMBL" id="JAEFBJ010000008">
    <property type="protein sequence ID" value="KAG7583786.1"/>
    <property type="molecule type" value="Genomic_DNA"/>
</dbReference>
<dbReference type="Proteomes" id="UP000694251">
    <property type="component" value="Chromosome 8"/>
</dbReference>
<protein>
    <submittedName>
        <fullName evidence="1">Uncharacterized protein</fullName>
    </submittedName>
</protein>
<evidence type="ECO:0000313" key="1">
    <source>
        <dbReference type="EMBL" id="KAG7583786.1"/>
    </source>
</evidence>
<keyword evidence="2" id="KW-1185">Reference proteome</keyword>
<evidence type="ECO:0000313" key="2">
    <source>
        <dbReference type="Proteomes" id="UP000694251"/>
    </source>
</evidence>
<comment type="caution">
    <text evidence="1">The sequence shown here is derived from an EMBL/GenBank/DDBJ whole genome shotgun (WGS) entry which is preliminary data.</text>
</comment>
<sequence>MICFELFRESSVTQKQISLGYFISQTMTSVCKFSLQLFYAHVLHCVCPFASILLEHNASQVLPLMELLEEFGLLGCKPVSTQMELNLKLSQDIGDFLLDVSSYHLLDVVSSECSKNRLIMVYCMCTLTRFGLFIKTEACWFEALLIFVGISSKWLDIHVRIGSQSYVSRHGELTMIIVDWILQRRHILLRHLSPAQVYEVIKSLYKEEAKPVAVTNDDFTVLLHGDGSFVGQEDVDDSVRLRPFIFGSLTRPPETHCVFSFKPWIFMSIDTSIIEKVMEDTH</sequence>